<keyword evidence="3" id="KW-1185">Reference proteome</keyword>
<feature type="region of interest" description="Disordered" evidence="1">
    <location>
        <begin position="1"/>
        <end position="71"/>
    </location>
</feature>
<evidence type="ECO:0000313" key="3">
    <source>
        <dbReference type="Proteomes" id="UP001497482"/>
    </source>
</evidence>
<evidence type="ECO:0000256" key="1">
    <source>
        <dbReference type="SAM" id="MobiDB-lite"/>
    </source>
</evidence>
<evidence type="ECO:0000313" key="2">
    <source>
        <dbReference type="EMBL" id="CAL1573575.1"/>
    </source>
</evidence>
<dbReference type="AlphaFoldDB" id="A0AAV2J859"/>
<sequence>MAQSPRIKTIHTSNPTLLHATHPPQSMQNRKEWESSQLSAEDEIKEEHKIVPHPDARAETPHPSPPHAPVLPPPFCPVFTPPRLPLRWILSL</sequence>
<name>A0AAV2J859_KNICA</name>
<feature type="compositionally biased region" description="Pro residues" evidence="1">
    <location>
        <begin position="62"/>
        <end position="71"/>
    </location>
</feature>
<gene>
    <name evidence="2" type="ORF">KC01_LOCUS5458</name>
</gene>
<organism evidence="2 3">
    <name type="scientific">Knipowitschia caucasica</name>
    <name type="common">Caucasian dwarf goby</name>
    <name type="synonym">Pomatoschistus caucasicus</name>
    <dbReference type="NCBI Taxonomy" id="637954"/>
    <lineage>
        <taxon>Eukaryota</taxon>
        <taxon>Metazoa</taxon>
        <taxon>Chordata</taxon>
        <taxon>Craniata</taxon>
        <taxon>Vertebrata</taxon>
        <taxon>Euteleostomi</taxon>
        <taxon>Actinopterygii</taxon>
        <taxon>Neopterygii</taxon>
        <taxon>Teleostei</taxon>
        <taxon>Neoteleostei</taxon>
        <taxon>Acanthomorphata</taxon>
        <taxon>Gobiaria</taxon>
        <taxon>Gobiiformes</taxon>
        <taxon>Gobioidei</taxon>
        <taxon>Gobiidae</taxon>
        <taxon>Gobiinae</taxon>
        <taxon>Knipowitschia</taxon>
    </lineage>
</organism>
<reference evidence="2 3" key="1">
    <citation type="submission" date="2024-04" db="EMBL/GenBank/DDBJ databases">
        <authorList>
            <person name="Waldvogel A.-M."/>
            <person name="Schoenle A."/>
        </authorList>
    </citation>
    <scope>NUCLEOTIDE SEQUENCE [LARGE SCALE GENOMIC DNA]</scope>
</reference>
<dbReference type="Proteomes" id="UP001497482">
    <property type="component" value="Chromosome 11"/>
</dbReference>
<feature type="compositionally biased region" description="Basic and acidic residues" evidence="1">
    <location>
        <begin position="45"/>
        <end position="60"/>
    </location>
</feature>
<dbReference type="EMBL" id="OZ035833">
    <property type="protein sequence ID" value="CAL1573575.1"/>
    <property type="molecule type" value="Genomic_DNA"/>
</dbReference>
<proteinExistence type="predicted"/>
<protein>
    <submittedName>
        <fullName evidence="2">Uncharacterized protein</fullName>
    </submittedName>
</protein>
<accession>A0AAV2J859</accession>